<proteinExistence type="predicted"/>
<dbReference type="Gene3D" id="3.10.310.70">
    <property type="match status" value="1"/>
</dbReference>
<sequence>MSTMVFYNGPIYTLDPEQPVVRALAIRHGRIIALGSEGRVQASVAGQRGETINLRGRALVPGLTDAHVHIIQQGLTLREVNLAGITSLKDAQRLIAERAATLPPDAWLRGSGWNHLAWGQSWPTRADLDAVCPDRPVVLTRKDGHSLWVNSRALALAGVTATTPHPEGGQIQRNRNGEPTGILIETAMELVRAVVPPLSEEERLDALRAALREALSYGLTSVHVVPGPNHATGPEVLRDLQTLRARGELSLRALVYFAPPDLEGVIHMGLRSGFGDPWLRLGGLKLFADGSLGSESAEMLSHYEGRRHVGIATIEPEVLDATIRYANSHGICVAVHAIGDAANRKVLQALEHALADREALGEAAPPLALPNRIEHVQVIHPKDLPRLAELGVIASMQPIHCTSDIEAAEALWGARCAYAYAWRSILESGATLAFGSDAPVESMNPWLGIHAAVTRQRPNGWPEEGWYAEQCLSVEEALRAYCCGPALASGEAQCKGQLQIGALADFTVLTGDPFRSKPYELHALTAAMTIVGGKVQFE</sequence>
<dbReference type="Pfam" id="PF07969">
    <property type="entry name" value="Amidohydro_3"/>
    <property type="match status" value="1"/>
</dbReference>
<dbReference type="Gene3D" id="2.30.40.10">
    <property type="entry name" value="Urease, subunit C, domain 1"/>
    <property type="match status" value="1"/>
</dbReference>
<comment type="caution">
    <text evidence="2">The sequence shown here is derived from an EMBL/GenBank/DDBJ whole genome shotgun (WGS) entry which is preliminary data.</text>
</comment>
<dbReference type="OrthoDB" id="9767366at2"/>
<organism evidence="2 3">
    <name type="scientific">Candidatus Viridilinea mediisalina</name>
    <dbReference type="NCBI Taxonomy" id="2024553"/>
    <lineage>
        <taxon>Bacteria</taxon>
        <taxon>Bacillati</taxon>
        <taxon>Chloroflexota</taxon>
        <taxon>Chloroflexia</taxon>
        <taxon>Chloroflexales</taxon>
        <taxon>Chloroflexineae</taxon>
        <taxon>Oscillochloridaceae</taxon>
        <taxon>Candidatus Viridilinea</taxon>
    </lineage>
</organism>
<dbReference type="InterPro" id="IPR011059">
    <property type="entry name" value="Metal-dep_hydrolase_composite"/>
</dbReference>
<name>A0A2A6RDE4_9CHLR</name>
<dbReference type="InterPro" id="IPR032466">
    <property type="entry name" value="Metal_Hydrolase"/>
</dbReference>
<dbReference type="CDD" id="cd01300">
    <property type="entry name" value="YtcJ_like"/>
    <property type="match status" value="1"/>
</dbReference>
<dbReference type="PANTHER" id="PTHR22642">
    <property type="entry name" value="IMIDAZOLONEPROPIONASE"/>
    <property type="match status" value="1"/>
</dbReference>
<accession>A0A2A6RDE4</accession>
<gene>
    <name evidence="2" type="ORF">CJ255_21840</name>
</gene>
<dbReference type="EMBL" id="NQWI01000259">
    <property type="protein sequence ID" value="PDV98646.1"/>
    <property type="molecule type" value="Genomic_DNA"/>
</dbReference>
<dbReference type="SUPFAM" id="SSF51556">
    <property type="entry name" value="Metallo-dependent hydrolases"/>
    <property type="match status" value="1"/>
</dbReference>
<evidence type="ECO:0000259" key="1">
    <source>
        <dbReference type="Pfam" id="PF07969"/>
    </source>
</evidence>
<dbReference type="InterPro" id="IPR033932">
    <property type="entry name" value="YtcJ-like"/>
</dbReference>
<dbReference type="RefSeq" id="WP_097646179.1">
    <property type="nucleotide sequence ID" value="NZ_NQWI01000259.1"/>
</dbReference>
<keyword evidence="3" id="KW-1185">Reference proteome</keyword>
<dbReference type="Gene3D" id="3.20.20.140">
    <property type="entry name" value="Metal-dependent hydrolases"/>
    <property type="match status" value="1"/>
</dbReference>
<dbReference type="InterPro" id="IPR013108">
    <property type="entry name" value="Amidohydro_3"/>
</dbReference>
<keyword evidence="2" id="KW-0378">Hydrolase</keyword>
<feature type="domain" description="Amidohydrolase 3" evidence="1">
    <location>
        <begin position="50"/>
        <end position="535"/>
    </location>
</feature>
<evidence type="ECO:0000313" key="2">
    <source>
        <dbReference type="EMBL" id="PDV98646.1"/>
    </source>
</evidence>
<reference evidence="3" key="1">
    <citation type="submission" date="2017-08" db="EMBL/GenBank/DDBJ databases">
        <authorList>
            <person name="Grouzdev D.S."/>
            <person name="Gaisin V.A."/>
            <person name="Rysina M.S."/>
            <person name="Gorlenko V.M."/>
        </authorList>
    </citation>
    <scope>NUCLEOTIDE SEQUENCE [LARGE SCALE GENOMIC DNA]</scope>
    <source>
        <strain evidence="3">Kir15-3F</strain>
    </source>
</reference>
<dbReference type="PANTHER" id="PTHR22642:SF2">
    <property type="entry name" value="PROTEIN LONG AFTER FAR-RED 3"/>
    <property type="match status" value="1"/>
</dbReference>
<dbReference type="SUPFAM" id="SSF51338">
    <property type="entry name" value="Composite domain of metallo-dependent hydrolases"/>
    <property type="match status" value="1"/>
</dbReference>
<dbReference type="Proteomes" id="UP000220527">
    <property type="component" value="Unassembled WGS sequence"/>
</dbReference>
<dbReference type="AlphaFoldDB" id="A0A2A6RDE4"/>
<dbReference type="GO" id="GO:0016810">
    <property type="term" value="F:hydrolase activity, acting on carbon-nitrogen (but not peptide) bonds"/>
    <property type="evidence" value="ECO:0007669"/>
    <property type="project" value="InterPro"/>
</dbReference>
<protein>
    <submittedName>
        <fullName evidence="2">Amidohydrolase</fullName>
    </submittedName>
</protein>
<evidence type="ECO:0000313" key="3">
    <source>
        <dbReference type="Proteomes" id="UP000220527"/>
    </source>
</evidence>